<dbReference type="PANTHER" id="PTHR12418:SF19">
    <property type="entry name" value="ACYL-COENZYME A THIOESTERASE THEM4"/>
    <property type="match status" value="1"/>
</dbReference>
<proteinExistence type="inferred from homology"/>
<evidence type="ECO:0000256" key="10">
    <source>
        <dbReference type="ARBA" id="ARBA00023098"/>
    </source>
</evidence>
<comment type="subcellular location">
    <subcellularLocation>
        <location evidence="3">Cell projection</location>
        <location evidence="3">Ruffle membrane</location>
    </subcellularLocation>
    <subcellularLocation>
        <location evidence="2">Cytoplasm</location>
    </subcellularLocation>
    <subcellularLocation>
        <location evidence="1">Membrane</location>
        <topology evidence="1">Peripheral membrane protein</topology>
    </subcellularLocation>
</comment>
<dbReference type="NCBIfam" id="TIGR00369">
    <property type="entry name" value="unchar_dom_1"/>
    <property type="match status" value="1"/>
</dbReference>
<keyword evidence="11" id="KW-0472">Membrane</keyword>
<keyword evidence="8" id="KW-0276">Fatty acid metabolism</keyword>
<dbReference type="SUPFAM" id="SSF54637">
    <property type="entry name" value="Thioesterase/thiol ester dehydrase-isomerase"/>
    <property type="match status" value="1"/>
</dbReference>
<dbReference type="EMBL" id="DSLG01000002">
    <property type="protein sequence ID" value="HEA86534.1"/>
    <property type="molecule type" value="Genomic_DNA"/>
</dbReference>
<dbReference type="InterPro" id="IPR052365">
    <property type="entry name" value="THEM4/THEM5_acyl-CoA_thioest"/>
</dbReference>
<evidence type="ECO:0000256" key="16">
    <source>
        <dbReference type="ARBA" id="ARBA00038848"/>
    </source>
</evidence>
<evidence type="ECO:0000256" key="4">
    <source>
        <dbReference type="ARBA" id="ARBA00022475"/>
    </source>
</evidence>
<keyword evidence="6" id="KW-0053">Apoptosis</keyword>
<feature type="domain" description="Thioesterase" evidence="24">
    <location>
        <begin position="51"/>
        <end position="117"/>
    </location>
</feature>
<dbReference type="PANTHER" id="PTHR12418">
    <property type="entry name" value="ACYL-COENZYME A THIOESTERASE THEM4"/>
    <property type="match status" value="1"/>
</dbReference>
<keyword evidence="12" id="KW-0966">Cell projection</keyword>
<name>A0A7C1NFW6_UNCW3</name>
<keyword evidence="10" id="KW-0443">Lipid metabolism</keyword>
<evidence type="ECO:0000313" key="25">
    <source>
        <dbReference type="EMBL" id="HEA86534.1"/>
    </source>
</evidence>
<evidence type="ECO:0000313" key="27">
    <source>
        <dbReference type="EMBL" id="HFJ53950.1"/>
    </source>
</evidence>
<dbReference type="Gene3D" id="3.10.129.10">
    <property type="entry name" value="Hotdog Thioesterase"/>
    <property type="match status" value="1"/>
</dbReference>
<dbReference type="EMBL" id="DSTU01000006">
    <property type="protein sequence ID" value="HFJ53950.1"/>
    <property type="molecule type" value="Genomic_DNA"/>
</dbReference>
<comment type="catalytic activity">
    <reaction evidence="21">
        <text>decanoyl-CoA + H2O = decanoate + CoA + H(+)</text>
        <dbReference type="Rhea" id="RHEA:40059"/>
        <dbReference type="ChEBI" id="CHEBI:15377"/>
        <dbReference type="ChEBI" id="CHEBI:15378"/>
        <dbReference type="ChEBI" id="CHEBI:27689"/>
        <dbReference type="ChEBI" id="CHEBI:57287"/>
        <dbReference type="ChEBI" id="CHEBI:61430"/>
    </reaction>
    <physiologicalReaction direction="left-to-right" evidence="21">
        <dbReference type="Rhea" id="RHEA:40060"/>
    </physiologicalReaction>
</comment>
<dbReference type="GO" id="GO:0005737">
    <property type="term" value="C:cytoplasm"/>
    <property type="evidence" value="ECO:0007669"/>
    <property type="project" value="UniProtKB-SubCell"/>
</dbReference>
<evidence type="ECO:0000256" key="21">
    <source>
        <dbReference type="ARBA" id="ARBA00047969"/>
    </source>
</evidence>
<sequence length="139" mass="15294">MSSSNKLDLQDKDTCFVCGRSNPSGLRLPIVADDQGAHFEYVIPEHYQGWHGIAHGGIVATLLDELMAWSTKTRGYSTVTAEMNVRFRKPVPVGRKIYGQGWITAEQGRLVLAASRLTDPAGTVLAEATGKLWKVSERH</sequence>
<evidence type="ECO:0000313" key="26">
    <source>
        <dbReference type="EMBL" id="HEE18500.1"/>
    </source>
</evidence>
<evidence type="ECO:0000256" key="11">
    <source>
        <dbReference type="ARBA" id="ARBA00023136"/>
    </source>
</evidence>
<dbReference type="GO" id="GO:0016020">
    <property type="term" value="C:membrane"/>
    <property type="evidence" value="ECO:0007669"/>
    <property type="project" value="UniProtKB-SubCell"/>
</dbReference>
<evidence type="ECO:0000256" key="7">
    <source>
        <dbReference type="ARBA" id="ARBA00022801"/>
    </source>
</evidence>
<dbReference type="GO" id="GO:0006631">
    <property type="term" value="P:fatty acid metabolic process"/>
    <property type="evidence" value="ECO:0007669"/>
    <property type="project" value="UniProtKB-KW"/>
</dbReference>
<evidence type="ECO:0000256" key="8">
    <source>
        <dbReference type="ARBA" id="ARBA00022832"/>
    </source>
</evidence>
<evidence type="ECO:0000256" key="6">
    <source>
        <dbReference type="ARBA" id="ARBA00022703"/>
    </source>
</evidence>
<evidence type="ECO:0000259" key="24">
    <source>
        <dbReference type="Pfam" id="PF03061"/>
    </source>
</evidence>
<evidence type="ECO:0000256" key="5">
    <source>
        <dbReference type="ARBA" id="ARBA00022490"/>
    </source>
</evidence>
<comment type="catalytic activity">
    <reaction evidence="23">
        <text>tetradecanoyl-CoA + H2O = tetradecanoate + CoA + H(+)</text>
        <dbReference type="Rhea" id="RHEA:40119"/>
        <dbReference type="ChEBI" id="CHEBI:15377"/>
        <dbReference type="ChEBI" id="CHEBI:15378"/>
        <dbReference type="ChEBI" id="CHEBI:30807"/>
        <dbReference type="ChEBI" id="CHEBI:57287"/>
        <dbReference type="ChEBI" id="CHEBI:57385"/>
    </reaction>
    <physiologicalReaction direction="left-to-right" evidence="23">
        <dbReference type="Rhea" id="RHEA:40120"/>
    </physiologicalReaction>
</comment>
<evidence type="ECO:0000256" key="19">
    <source>
        <dbReference type="ARBA" id="ARBA00047588"/>
    </source>
</evidence>
<evidence type="ECO:0000256" key="15">
    <source>
        <dbReference type="ARBA" id="ARBA00038456"/>
    </source>
</evidence>
<dbReference type="EMBL" id="DSKA01000217">
    <property type="protein sequence ID" value="HEE18500.1"/>
    <property type="molecule type" value="Genomic_DNA"/>
</dbReference>
<evidence type="ECO:0000256" key="18">
    <source>
        <dbReference type="ARBA" id="ARBA00043210"/>
    </source>
</evidence>
<evidence type="ECO:0000256" key="17">
    <source>
        <dbReference type="ARBA" id="ARBA00040123"/>
    </source>
</evidence>
<evidence type="ECO:0000256" key="12">
    <source>
        <dbReference type="ARBA" id="ARBA00023273"/>
    </source>
</evidence>
<evidence type="ECO:0000256" key="1">
    <source>
        <dbReference type="ARBA" id="ARBA00004170"/>
    </source>
</evidence>
<dbReference type="InterPro" id="IPR029069">
    <property type="entry name" value="HotDog_dom_sf"/>
</dbReference>
<dbReference type="InterPro" id="IPR003736">
    <property type="entry name" value="PAAI_dom"/>
</dbReference>
<evidence type="ECO:0000256" key="13">
    <source>
        <dbReference type="ARBA" id="ARBA00035852"/>
    </source>
</evidence>
<comment type="caution">
    <text evidence="25">The sequence shown here is derived from an EMBL/GenBank/DDBJ whole genome shotgun (WGS) entry which is preliminary data.</text>
</comment>
<comment type="catalytic activity">
    <reaction evidence="19">
        <text>octanoyl-CoA + H2O = octanoate + CoA + H(+)</text>
        <dbReference type="Rhea" id="RHEA:30143"/>
        <dbReference type="ChEBI" id="CHEBI:15377"/>
        <dbReference type="ChEBI" id="CHEBI:15378"/>
        <dbReference type="ChEBI" id="CHEBI:25646"/>
        <dbReference type="ChEBI" id="CHEBI:57287"/>
        <dbReference type="ChEBI" id="CHEBI:57386"/>
    </reaction>
    <physiologicalReaction direction="left-to-right" evidence="19">
        <dbReference type="Rhea" id="RHEA:30144"/>
    </physiologicalReaction>
</comment>
<comment type="catalytic activity">
    <reaction evidence="20">
        <text>hexadecanoyl-CoA + H2O = hexadecanoate + CoA + H(+)</text>
        <dbReference type="Rhea" id="RHEA:16645"/>
        <dbReference type="ChEBI" id="CHEBI:7896"/>
        <dbReference type="ChEBI" id="CHEBI:15377"/>
        <dbReference type="ChEBI" id="CHEBI:15378"/>
        <dbReference type="ChEBI" id="CHEBI:57287"/>
        <dbReference type="ChEBI" id="CHEBI:57379"/>
        <dbReference type="EC" id="3.1.2.2"/>
    </reaction>
    <physiologicalReaction direction="left-to-right" evidence="20">
        <dbReference type="Rhea" id="RHEA:16646"/>
    </physiologicalReaction>
</comment>
<dbReference type="InterPro" id="IPR006683">
    <property type="entry name" value="Thioestr_dom"/>
</dbReference>
<evidence type="ECO:0000256" key="22">
    <source>
        <dbReference type="ARBA" id="ARBA00048074"/>
    </source>
</evidence>
<gene>
    <name evidence="26" type="ORF">ENP62_02985</name>
    <name evidence="25" type="ORF">ENP94_00805</name>
    <name evidence="27" type="ORF">ENS16_04590</name>
</gene>
<keyword evidence="9" id="KW-0809">Transit peptide</keyword>
<evidence type="ECO:0000256" key="14">
    <source>
        <dbReference type="ARBA" id="ARBA00037002"/>
    </source>
</evidence>
<dbReference type="EC" id="3.1.2.2" evidence="16"/>
<organism evidence="25">
    <name type="scientific">candidate division WOR-3 bacterium</name>
    <dbReference type="NCBI Taxonomy" id="2052148"/>
    <lineage>
        <taxon>Bacteria</taxon>
        <taxon>Bacteria division WOR-3</taxon>
    </lineage>
</organism>
<evidence type="ECO:0000256" key="3">
    <source>
        <dbReference type="ARBA" id="ARBA00004632"/>
    </source>
</evidence>
<dbReference type="GO" id="GO:0016289">
    <property type="term" value="F:acyl-CoA hydrolase activity"/>
    <property type="evidence" value="ECO:0007669"/>
    <property type="project" value="UniProtKB-ARBA"/>
</dbReference>
<dbReference type="Pfam" id="PF03061">
    <property type="entry name" value="4HBT"/>
    <property type="match status" value="1"/>
</dbReference>
<keyword evidence="4" id="KW-1003">Cell membrane</keyword>
<keyword evidence="7" id="KW-0378">Hydrolase</keyword>
<accession>A0A7C1NFW6</accession>
<evidence type="ECO:0000256" key="23">
    <source>
        <dbReference type="ARBA" id="ARBA00048180"/>
    </source>
</evidence>
<comment type="similarity">
    <text evidence="15">Belongs to the THEM4/THEM5 thioesterase family.</text>
</comment>
<keyword evidence="5" id="KW-0963">Cytoplasm</keyword>
<evidence type="ECO:0000256" key="9">
    <source>
        <dbReference type="ARBA" id="ARBA00022946"/>
    </source>
</evidence>
<evidence type="ECO:0000256" key="20">
    <source>
        <dbReference type="ARBA" id="ARBA00047734"/>
    </source>
</evidence>
<comment type="catalytic activity">
    <reaction evidence="14">
        <text>(9Z)-octadecenoyl-CoA + H2O = (9Z)-octadecenoate + CoA + H(+)</text>
        <dbReference type="Rhea" id="RHEA:40139"/>
        <dbReference type="ChEBI" id="CHEBI:15377"/>
        <dbReference type="ChEBI" id="CHEBI:15378"/>
        <dbReference type="ChEBI" id="CHEBI:30823"/>
        <dbReference type="ChEBI" id="CHEBI:57287"/>
        <dbReference type="ChEBI" id="CHEBI:57387"/>
    </reaction>
    <physiologicalReaction direction="left-to-right" evidence="14">
        <dbReference type="Rhea" id="RHEA:40140"/>
    </physiologicalReaction>
</comment>
<dbReference type="CDD" id="cd03443">
    <property type="entry name" value="PaaI_thioesterase"/>
    <property type="match status" value="1"/>
</dbReference>
<protein>
    <recommendedName>
        <fullName evidence="17">Acyl-coenzyme A thioesterase THEM4</fullName>
        <ecNumber evidence="16">3.1.2.2</ecNumber>
    </recommendedName>
    <alternativeName>
        <fullName evidence="18">Thioesterase superfamily member 4</fullName>
    </alternativeName>
</protein>
<comment type="catalytic activity">
    <reaction evidence="22">
        <text>dodecanoyl-CoA + H2O = dodecanoate + CoA + H(+)</text>
        <dbReference type="Rhea" id="RHEA:30135"/>
        <dbReference type="ChEBI" id="CHEBI:15377"/>
        <dbReference type="ChEBI" id="CHEBI:15378"/>
        <dbReference type="ChEBI" id="CHEBI:18262"/>
        <dbReference type="ChEBI" id="CHEBI:57287"/>
        <dbReference type="ChEBI" id="CHEBI:57375"/>
    </reaction>
    <physiologicalReaction direction="left-to-right" evidence="22">
        <dbReference type="Rhea" id="RHEA:30136"/>
    </physiologicalReaction>
</comment>
<dbReference type="AlphaFoldDB" id="A0A7C1NFW6"/>
<reference evidence="25" key="1">
    <citation type="journal article" date="2020" name="mSystems">
        <title>Genome- and Community-Level Interaction Insights into Carbon Utilization and Element Cycling Functions of Hydrothermarchaeota in Hydrothermal Sediment.</title>
        <authorList>
            <person name="Zhou Z."/>
            <person name="Liu Y."/>
            <person name="Xu W."/>
            <person name="Pan J."/>
            <person name="Luo Z.H."/>
            <person name="Li M."/>
        </authorList>
    </citation>
    <scope>NUCLEOTIDE SEQUENCE [LARGE SCALE GENOMIC DNA]</scope>
    <source>
        <strain evidence="26">SpSt-236</strain>
        <strain evidence="25">SpSt-265</strain>
        <strain evidence="27">SpSt-465</strain>
    </source>
</reference>
<evidence type="ECO:0000256" key="2">
    <source>
        <dbReference type="ARBA" id="ARBA00004496"/>
    </source>
</evidence>
<comment type="catalytic activity">
    <reaction evidence="13">
        <text>(5Z,8Z,11Z,14Z)-eicosatetraenoyl-CoA + H2O = (5Z,8Z,11Z,14Z)-eicosatetraenoate + CoA + H(+)</text>
        <dbReference type="Rhea" id="RHEA:40151"/>
        <dbReference type="ChEBI" id="CHEBI:15377"/>
        <dbReference type="ChEBI" id="CHEBI:15378"/>
        <dbReference type="ChEBI" id="CHEBI:32395"/>
        <dbReference type="ChEBI" id="CHEBI:57287"/>
        <dbReference type="ChEBI" id="CHEBI:57368"/>
    </reaction>
    <physiologicalReaction direction="left-to-right" evidence="13">
        <dbReference type="Rhea" id="RHEA:40152"/>
    </physiologicalReaction>
</comment>